<keyword evidence="1" id="KW-1133">Transmembrane helix</keyword>
<evidence type="ECO:0000313" key="3">
    <source>
        <dbReference type="Proteomes" id="UP000595917"/>
    </source>
</evidence>
<keyword evidence="3" id="KW-1185">Reference proteome</keyword>
<dbReference type="EMBL" id="CP067089">
    <property type="protein sequence ID" value="QQO07951.1"/>
    <property type="molecule type" value="Genomic_DNA"/>
</dbReference>
<sequence>MMTEKPDRQTALKEAGISAAWIMGTLLVIGLLWLFTQPVRERRFIRTVNRVLMQNEDPRRLTAAISAWGLPGRAGQLGSRFETDTPGKIAVVFSMVNDGIPLSCLTFVSENGTVESLIPLSNHASAVMDRIPEITRQTYIRRIESGERILRAKEQP</sequence>
<keyword evidence="1" id="KW-0472">Membrane</keyword>
<name>A0A7T7XKC5_9SPIR</name>
<feature type="transmembrane region" description="Helical" evidence="1">
    <location>
        <begin position="15"/>
        <end position="36"/>
    </location>
</feature>
<organism evidence="2 3">
    <name type="scientific">Breznakiella homolactica</name>
    <dbReference type="NCBI Taxonomy" id="2798577"/>
    <lineage>
        <taxon>Bacteria</taxon>
        <taxon>Pseudomonadati</taxon>
        <taxon>Spirochaetota</taxon>
        <taxon>Spirochaetia</taxon>
        <taxon>Spirochaetales</taxon>
        <taxon>Breznakiellaceae</taxon>
        <taxon>Breznakiella</taxon>
    </lineage>
</organism>
<accession>A0A7T7XKC5</accession>
<dbReference type="KEGG" id="bhc:JFL75_13495"/>
<reference evidence="2" key="1">
    <citation type="submission" date="2021-01" db="EMBL/GenBank/DDBJ databases">
        <title>Description of Breznakiella homolactica.</title>
        <authorList>
            <person name="Song Y."/>
            <person name="Brune A."/>
        </authorList>
    </citation>
    <scope>NUCLEOTIDE SEQUENCE</scope>
    <source>
        <strain evidence="2">RmG30</strain>
    </source>
</reference>
<keyword evidence="1" id="KW-0812">Transmembrane</keyword>
<protein>
    <submittedName>
        <fullName evidence="2">Uncharacterized protein</fullName>
    </submittedName>
</protein>
<evidence type="ECO:0000256" key="1">
    <source>
        <dbReference type="SAM" id="Phobius"/>
    </source>
</evidence>
<dbReference type="AlphaFoldDB" id="A0A7T7XKC5"/>
<gene>
    <name evidence="2" type="ORF">JFL75_13495</name>
</gene>
<dbReference type="RefSeq" id="WP_215625257.1">
    <property type="nucleotide sequence ID" value="NZ_CP067089.2"/>
</dbReference>
<proteinExistence type="predicted"/>
<evidence type="ECO:0000313" key="2">
    <source>
        <dbReference type="EMBL" id="QQO07951.1"/>
    </source>
</evidence>
<dbReference type="Proteomes" id="UP000595917">
    <property type="component" value="Chromosome"/>
</dbReference>